<name>A0A9K3DL57_HELAN</name>
<dbReference type="EMBL" id="MNCJ02000332">
    <property type="protein sequence ID" value="KAF5756648.1"/>
    <property type="molecule type" value="Genomic_DNA"/>
</dbReference>
<proteinExistence type="predicted"/>
<evidence type="ECO:0000313" key="3">
    <source>
        <dbReference type="Proteomes" id="UP000215914"/>
    </source>
</evidence>
<dbReference type="Proteomes" id="UP000215914">
    <property type="component" value="Unassembled WGS sequence"/>
</dbReference>
<evidence type="ECO:0000256" key="1">
    <source>
        <dbReference type="SAM" id="Phobius"/>
    </source>
</evidence>
<dbReference type="AlphaFoldDB" id="A0A9K3DL57"/>
<feature type="transmembrane region" description="Helical" evidence="1">
    <location>
        <begin position="12"/>
        <end position="30"/>
    </location>
</feature>
<accession>A0A9K3DL57</accession>
<keyword evidence="1" id="KW-0812">Transmembrane</keyword>
<organism evidence="2 3">
    <name type="scientific">Helianthus annuus</name>
    <name type="common">Common sunflower</name>
    <dbReference type="NCBI Taxonomy" id="4232"/>
    <lineage>
        <taxon>Eukaryota</taxon>
        <taxon>Viridiplantae</taxon>
        <taxon>Streptophyta</taxon>
        <taxon>Embryophyta</taxon>
        <taxon>Tracheophyta</taxon>
        <taxon>Spermatophyta</taxon>
        <taxon>Magnoliopsida</taxon>
        <taxon>eudicotyledons</taxon>
        <taxon>Gunneridae</taxon>
        <taxon>Pentapetalae</taxon>
        <taxon>asterids</taxon>
        <taxon>campanulids</taxon>
        <taxon>Asterales</taxon>
        <taxon>Asteraceae</taxon>
        <taxon>Asteroideae</taxon>
        <taxon>Heliantheae alliance</taxon>
        <taxon>Heliantheae</taxon>
        <taxon>Helianthus</taxon>
    </lineage>
</organism>
<keyword evidence="1" id="KW-0472">Membrane</keyword>
<dbReference type="Gramene" id="mRNA:HanXRQr2_Chr17g0817271">
    <property type="protein sequence ID" value="CDS:HanXRQr2_Chr17g0817271.1"/>
    <property type="gene ID" value="HanXRQr2_Chr17g0817271"/>
</dbReference>
<gene>
    <name evidence="2" type="ORF">HanXRQr2_Chr17g0817271</name>
</gene>
<reference evidence="2" key="2">
    <citation type="submission" date="2020-06" db="EMBL/GenBank/DDBJ databases">
        <title>Helianthus annuus Genome sequencing and assembly Release 2.</title>
        <authorList>
            <person name="Gouzy J."/>
            <person name="Langlade N."/>
            <person name="Munos S."/>
        </authorList>
    </citation>
    <scope>NUCLEOTIDE SEQUENCE</scope>
    <source>
        <tissue evidence="2">Leaves</tissue>
    </source>
</reference>
<protein>
    <submittedName>
        <fullName evidence="2">Uncharacterized protein</fullName>
    </submittedName>
</protein>
<keyword evidence="3" id="KW-1185">Reference proteome</keyword>
<reference evidence="2" key="1">
    <citation type="journal article" date="2017" name="Nature">
        <title>The sunflower genome provides insights into oil metabolism, flowering and Asterid evolution.</title>
        <authorList>
            <person name="Badouin H."/>
            <person name="Gouzy J."/>
            <person name="Grassa C.J."/>
            <person name="Murat F."/>
            <person name="Staton S.E."/>
            <person name="Cottret L."/>
            <person name="Lelandais-Briere C."/>
            <person name="Owens G.L."/>
            <person name="Carrere S."/>
            <person name="Mayjonade B."/>
            <person name="Legrand L."/>
            <person name="Gill N."/>
            <person name="Kane N.C."/>
            <person name="Bowers J.E."/>
            <person name="Hubner S."/>
            <person name="Bellec A."/>
            <person name="Berard A."/>
            <person name="Berges H."/>
            <person name="Blanchet N."/>
            <person name="Boniface M.C."/>
            <person name="Brunel D."/>
            <person name="Catrice O."/>
            <person name="Chaidir N."/>
            <person name="Claudel C."/>
            <person name="Donnadieu C."/>
            <person name="Faraut T."/>
            <person name="Fievet G."/>
            <person name="Helmstetter N."/>
            <person name="King M."/>
            <person name="Knapp S.J."/>
            <person name="Lai Z."/>
            <person name="Le Paslier M.C."/>
            <person name="Lippi Y."/>
            <person name="Lorenzon L."/>
            <person name="Mandel J.R."/>
            <person name="Marage G."/>
            <person name="Marchand G."/>
            <person name="Marquand E."/>
            <person name="Bret-Mestries E."/>
            <person name="Morien E."/>
            <person name="Nambeesan S."/>
            <person name="Nguyen T."/>
            <person name="Pegot-Espagnet P."/>
            <person name="Pouilly N."/>
            <person name="Raftis F."/>
            <person name="Sallet E."/>
            <person name="Schiex T."/>
            <person name="Thomas J."/>
            <person name="Vandecasteele C."/>
            <person name="Vares D."/>
            <person name="Vear F."/>
            <person name="Vautrin S."/>
            <person name="Crespi M."/>
            <person name="Mangin B."/>
            <person name="Burke J.M."/>
            <person name="Salse J."/>
            <person name="Munos S."/>
            <person name="Vincourt P."/>
            <person name="Rieseberg L.H."/>
            <person name="Langlade N.B."/>
        </authorList>
    </citation>
    <scope>NUCLEOTIDE SEQUENCE</scope>
    <source>
        <tissue evidence="2">Leaves</tissue>
    </source>
</reference>
<keyword evidence="1" id="KW-1133">Transmembrane helix</keyword>
<comment type="caution">
    <text evidence="2">The sequence shown here is derived from an EMBL/GenBank/DDBJ whole genome shotgun (WGS) entry which is preliminary data.</text>
</comment>
<evidence type="ECO:0000313" key="2">
    <source>
        <dbReference type="EMBL" id="KAF5756648.1"/>
    </source>
</evidence>
<sequence length="50" mass="6017">MSMHNLKPVEYIGIEYGVYPLVYFSMFYIIDYKKLLYISITIDSLRQLSF</sequence>